<dbReference type="GO" id="GO:0006508">
    <property type="term" value="P:proteolysis"/>
    <property type="evidence" value="ECO:0007669"/>
    <property type="project" value="UniProtKB-KW"/>
</dbReference>
<dbReference type="GO" id="GO:0008234">
    <property type="term" value="F:cysteine-type peptidase activity"/>
    <property type="evidence" value="ECO:0007669"/>
    <property type="project" value="UniProtKB-KW"/>
</dbReference>
<protein>
    <submittedName>
        <fullName evidence="8">Cell wall-associated NlpC family hydrolase</fullName>
    </submittedName>
</protein>
<keyword evidence="2" id="KW-0645">Protease</keyword>
<comment type="similarity">
    <text evidence="1">Belongs to the peptidase C40 family.</text>
</comment>
<keyword evidence="4" id="KW-0788">Thiol protease</keyword>
<keyword evidence="9" id="KW-1185">Reference proteome</keyword>
<gene>
    <name evidence="8" type="ORF">DFR69_101163</name>
</gene>
<feature type="compositionally biased region" description="Basic and acidic residues" evidence="5">
    <location>
        <begin position="295"/>
        <end position="312"/>
    </location>
</feature>
<evidence type="ECO:0000256" key="3">
    <source>
        <dbReference type="ARBA" id="ARBA00022801"/>
    </source>
</evidence>
<reference evidence="8 9" key="1">
    <citation type="submission" date="2018-05" db="EMBL/GenBank/DDBJ databases">
        <title>Genomic Encyclopedia of Type Strains, Phase IV (KMG-IV): sequencing the most valuable type-strain genomes for metagenomic binning, comparative biology and taxonomic classification.</title>
        <authorList>
            <person name="Goeker M."/>
        </authorList>
    </citation>
    <scope>NUCLEOTIDE SEQUENCE [LARGE SCALE GENOMIC DNA]</scope>
    <source>
        <strain evidence="8 9">DSM 44717</strain>
    </source>
</reference>
<dbReference type="Gene3D" id="3.90.1720.10">
    <property type="entry name" value="endopeptidase domain like (from Nostoc punctiforme)"/>
    <property type="match status" value="1"/>
</dbReference>
<name>A0A317P0E2_9NOCA</name>
<evidence type="ECO:0000259" key="7">
    <source>
        <dbReference type="PROSITE" id="PS51935"/>
    </source>
</evidence>
<dbReference type="PANTHER" id="PTHR47359">
    <property type="entry name" value="PEPTIDOGLYCAN DL-ENDOPEPTIDASE CWLO"/>
    <property type="match status" value="1"/>
</dbReference>
<comment type="caution">
    <text evidence="8">The sequence shown here is derived from an EMBL/GenBank/DDBJ whole genome shotgun (WGS) entry which is preliminary data.</text>
</comment>
<proteinExistence type="inferred from homology"/>
<dbReference type="SUPFAM" id="SSF54001">
    <property type="entry name" value="Cysteine proteinases"/>
    <property type="match status" value="1"/>
</dbReference>
<dbReference type="EMBL" id="QGTL01000001">
    <property type="protein sequence ID" value="PWV80827.1"/>
    <property type="molecule type" value="Genomic_DNA"/>
</dbReference>
<keyword evidence="6" id="KW-0732">Signal</keyword>
<feature type="region of interest" description="Disordered" evidence="5">
    <location>
        <begin position="295"/>
        <end position="333"/>
    </location>
</feature>
<evidence type="ECO:0000256" key="6">
    <source>
        <dbReference type="SAM" id="SignalP"/>
    </source>
</evidence>
<evidence type="ECO:0000256" key="2">
    <source>
        <dbReference type="ARBA" id="ARBA00022670"/>
    </source>
</evidence>
<dbReference type="AlphaFoldDB" id="A0A317P0E2"/>
<evidence type="ECO:0000256" key="1">
    <source>
        <dbReference type="ARBA" id="ARBA00007074"/>
    </source>
</evidence>
<sequence>MRNAGRQDEPGLLRIAAGLLMALALLASAGPVAAVPPPPPNPSDGEIAGADAQVDARVGEIGALINRVAAADQQLRALDDVLAAKREAVNQALVDLQSARDAADAAAAAVTDSQALLADAGAKVDGARRDFDQLATQAYVRPVNSSVVTYLASSSPDTAMDRAQVLGMVSKNQRQVLDDLRRTQIAQANQNAAARQAKADADSAATAAEQKKNAAQTAMTVAKSEYDTQAATRDNLQRDRAAAQSALDVARATVAGLQSQREIFLSWDDQRKAELTALLAAANAAAARAAADQAARDRAARLGEGQRPHTELESTPASPRKTKPRPTTPQVTGSAAIETVIDRAMSQLGVTYAWGGGDEDGPTLGIRDGGTGDAHGDYNKVGFDCSGLMLYAFAGIGVSLPHYSGYQYNAGTRVDVEDRERGDMLFWGPGGSAHVALYLGDGTMIEAPESGDVVKISPVREDGIMPYAVRIVTE</sequence>
<evidence type="ECO:0000256" key="5">
    <source>
        <dbReference type="SAM" id="MobiDB-lite"/>
    </source>
</evidence>
<dbReference type="Pfam" id="PF00877">
    <property type="entry name" value="NLPC_P60"/>
    <property type="match status" value="1"/>
</dbReference>
<keyword evidence="3 8" id="KW-0378">Hydrolase</keyword>
<evidence type="ECO:0000313" key="9">
    <source>
        <dbReference type="Proteomes" id="UP000246410"/>
    </source>
</evidence>
<accession>A0A317P0E2</accession>
<dbReference type="PROSITE" id="PS51935">
    <property type="entry name" value="NLPC_P60"/>
    <property type="match status" value="1"/>
</dbReference>
<dbReference type="InterPro" id="IPR038765">
    <property type="entry name" value="Papain-like_cys_pep_sf"/>
</dbReference>
<organism evidence="8 9">
    <name type="scientific">Nocardia neocaledoniensis</name>
    <dbReference type="NCBI Taxonomy" id="236511"/>
    <lineage>
        <taxon>Bacteria</taxon>
        <taxon>Bacillati</taxon>
        <taxon>Actinomycetota</taxon>
        <taxon>Actinomycetes</taxon>
        <taxon>Mycobacteriales</taxon>
        <taxon>Nocardiaceae</taxon>
        <taxon>Nocardia</taxon>
    </lineage>
</organism>
<dbReference type="PANTHER" id="PTHR47359:SF3">
    <property type="entry name" value="NLP_P60 DOMAIN-CONTAINING PROTEIN-RELATED"/>
    <property type="match status" value="1"/>
</dbReference>
<evidence type="ECO:0000313" key="8">
    <source>
        <dbReference type="EMBL" id="PWV80827.1"/>
    </source>
</evidence>
<feature type="signal peptide" evidence="6">
    <location>
        <begin position="1"/>
        <end position="34"/>
    </location>
</feature>
<evidence type="ECO:0000256" key="4">
    <source>
        <dbReference type="ARBA" id="ARBA00022807"/>
    </source>
</evidence>
<dbReference type="InterPro" id="IPR000064">
    <property type="entry name" value="NLP_P60_dom"/>
</dbReference>
<dbReference type="Proteomes" id="UP000246410">
    <property type="component" value="Unassembled WGS sequence"/>
</dbReference>
<feature type="chain" id="PRO_5016399452" evidence="6">
    <location>
        <begin position="35"/>
        <end position="474"/>
    </location>
</feature>
<feature type="domain" description="NlpC/P60" evidence="7">
    <location>
        <begin position="334"/>
        <end position="474"/>
    </location>
</feature>
<dbReference type="InterPro" id="IPR051794">
    <property type="entry name" value="PG_Endopeptidase_C40"/>
</dbReference>